<dbReference type="InterPro" id="IPR001505">
    <property type="entry name" value="Copper_CuA"/>
</dbReference>
<evidence type="ECO:0000256" key="16">
    <source>
        <dbReference type="SAM" id="Phobius"/>
    </source>
</evidence>
<evidence type="ECO:0000256" key="7">
    <source>
        <dbReference type="ARBA" id="ARBA00022692"/>
    </source>
</evidence>
<feature type="transmembrane region" description="Helical" evidence="16">
    <location>
        <begin position="48"/>
        <end position="67"/>
    </location>
</feature>
<keyword evidence="19" id="KW-0496">Mitochondrion</keyword>
<dbReference type="Gene3D" id="1.10.287.90">
    <property type="match status" value="1"/>
</dbReference>
<dbReference type="InterPro" id="IPR002429">
    <property type="entry name" value="CcO_II-like_C"/>
</dbReference>
<keyword evidence="8" id="KW-0479">Metal-binding</keyword>
<keyword evidence="5" id="KW-0813">Transport</keyword>
<evidence type="ECO:0000256" key="9">
    <source>
        <dbReference type="ARBA" id="ARBA00022967"/>
    </source>
</evidence>
<evidence type="ECO:0000256" key="2">
    <source>
        <dbReference type="ARBA" id="ARBA00004141"/>
    </source>
</evidence>
<sequence>MLMLSLLGIYSTHLVLEVVNISIIAYLSVIMIGLVTVVVHHIPLGMNVWVEVIWLMSPTCIMVVLLLRAIMIQYYSDECIMIMDGITVVGNQWFWVWGLDVESIYVYLIRERASLLGDLRIVGTIQSILIPVGSTILLTCSAADVIHSFTIPVLGCKTDLVPGRSNVITLVASMSGILYGQCSEICGTLHGFMPISILSV</sequence>
<keyword evidence="9" id="KW-1278">Translocase</keyword>
<evidence type="ECO:0000256" key="12">
    <source>
        <dbReference type="ARBA" id="ARBA00023008"/>
    </source>
</evidence>
<keyword evidence="6" id="KW-0679">Respiratory chain</keyword>
<protein>
    <recommendedName>
        <fullName evidence="4">cytochrome-c oxidase</fullName>
        <ecNumber evidence="4">7.1.1.9</ecNumber>
    </recommendedName>
    <alternativeName>
        <fullName evidence="14">Cytochrome c oxidase polypeptide II</fullName>
    </alternativeName>
</protein>
<proteinExistence type="evidence at transcript level"/>
<dbReference type="Gene3D" id="2.60.40.420">
    <property type="entry name" value="Cupredoxins - blue copper proteins"/>
    <property type="match status" value="1"/>
</dbReference>
<keyword evidence="13 16" id="KW-0472">Membrane</keyword>
<dbReference type="PROSITE" id="PS50999">
    <property type="entry name" value="COX2_TM"/>
    <property type="match status" value="1"/>
</dbReference>
<dbReference type="PRINTS" id="PR01166">
    <property type="entry name" value="CYCOXIDASEII"/>
</dbReference>
<evidence type="ECO:0000256" key="4">
    <source>
        <dbReference type="ARBA" id="ARBA00012949"/>
    </source>
</evidence>
<comment type="subcellular location">
    <subcellularLocation>
        <location evidence="2">Membrane</location>
        <topology evidence="2">Multi-pass membrane protein</topology>
    </subcellularLocation>
</comment>
<organism evidence="19">
    <name type="scientific">Sulcionema specki</name>
    <dbReference type="NCBI Taxonomy" id="2016126"/>
    <lineage>
        <taxon>Eukaryota</taxon>
        <taxon>Discoba</taxon>
        <taxon>Euglenozoa</taxon>
        <taxon>Diplonemea</taxon>
        <taxon>Diplonemidae</taxon>
        <taxon>Sulcionema</taxon>
    </lineage>
</organism>
<dbReference type="PROSITE" id="PS00078">
    <property type="entry name" value="COX2"/>
    <property type="match status" value="1"/>
</dbReference>
<dbReference type="AlphaFoldDB" id="A0A6G5ZU06"/>
<feature type="domain" description="Cytochrome oxidase subunit II transmembrane region profile" evidence="18">
    <location>
        <begin position="1"/>
        <end position="80"/>
    </location>
</feature>
<dbReference type="GO" id="GO:0042773">
    <property type="term" value="P:ATP synthesis coupled electron transport"/>
    <property type="evidence" value="ECO:0007669"/>
    <property type="project" value="TreeGrafter"/>
</dbReference>
<comment type="catalytic activity">
    <reaction evidence="15">
        <text>4 Fe(II)-[cytochrome c] + O2 + 8 H(+)(in) = 4 Fe(III)-[cytochrome c] + 2 H2O + 4 H(+)(out)</text>
        <dbReference type="Rhea" id="RHEA:11436"/>
        <dbReference type="Rhea" id="RHEA-COMP:10350"/>
        <dbReference type="Rhea" id="RHEA-COMP:14399"/>
        <dbReference type="ChEBI" id="CHEBI:15377"/>
        <dbReference type="ChEBI" id="CHEBI:15378"/>
        <dbReference type="ChEBI" id="CHEBI:15379"/>
        <dbReference type="ChEBI" id="CHEBI:29033"/>
        <dbReference type="ChEBI" id="CHEBI:29034"/>
        <dbReference type="EC" id="7.1.1.9"/>
    </reaction>
    <physiologicalReaction direction="left-to-right" evidence="15">
        <dbReference type="Rhea" id="RHEA:11437"/>
    </physiologicalReaction>
</comment>
<comment type="similarity">
    <text evidence="3">Belongs to the cytochrome c oxidase subunit 2 family.</text>
</comment>
<feature type="domain" description="Cytochrome oxidase subunit II copper A binding" evidence="17">
    <location>
        <begin position="81"/>
        <end position="200"/>
    </location>
</feature>
<dbReference type="InterPro" id="IPR045187">
    <property type="entry name" value="CcO_II"/>
</dbReference>
<dbReference type="GO" id="GO:0004129">
    <property type="term" value="F:cytochrome-c oxidase activity"/>
    <property type="evidence" value="ECO:0007669"/>
    <property type="project" value="UniProtKB-EC"/>
</dbReference>
<evidence type="ECO:0000259" key="17">
    <source>
        <dbReference type="PROSITE" id="PS50857"/>
    </source>
</evidence>
<dbReference type="PANTHER" id="PTHR22888:SF9">
    <property type="entry name" value="CYTOCHROME C OXIDASE SUBUNIT 2"/>
    <property type="match status" value="1"/>
</dbReference>
<evidence type="ECO:0000256" key="14">
    <source>
        <dbReference type="ARBA" id="ARBA00031389"/>
    </source>
</evidence>
<evidence type="ECO:0000313" key="19">
    <source>
        <dbReference type="EMBL" id="QHQ98701.1"/>
    </source>
</evidence>
<evidence type="ECO:0000256" key="10">
    <source>
        <dbReference type="ARBA" id="ARBA00022982"/>
    </source>
</evidence>
<dbReference type="PANTHER" id="PTHR22888">
    <property type="entry name" value="CYTOCHROME C OXIDASE, SUBUNIT II"/>
    <property type="match status" value="1"/>
</dbReference>
<evidence type="ECO:0000256" key="6">
    <source>
        <dbReference type="ARBA" id="ARBA00022660"/>
    </source>
</evidence>
<dbReference type="InterPro" id="IPR036257">
    <property type="entry name" value="Cyt_c_oxidase_su2_TM_sf"/>
</dbReference>
<dbReference type="EC" id="7.1.1.9" evidence="4"/>
<dbReference type="GO" id="GO:0016020">
    <property type="term" value="C:membrane"/>
    <property type="evidence" value="ECO:0007669"/>
    <property type="project" value="UniProtKB-SubCell"/>
</dbReference>
<dbReference type="SUPFAM" id="SSF49503">
    <property type="entry name" value="Cupredoxins"/>
    <property type="match status" value="1"/>
</dbReference>
<evidence type="ECO:0000256" key="15">
    <source>
        <dbReference type="ARBA" id="ARBA00049512"/>
    </source>
</evidence>
<keyword evidence="11 16" id="KW-1133">Transmembrane helix</keyword>
<keyword evidence="7 16" id="KW-0812">Transmembrane</keyword>
<feature type="transmembrane region" description="Helical" evidence="16">
    <location>
        <begin position="21"/>
        <end position="42"/>
    </location>
</feature>
<reference evidence="19" key="1">
    <citation type="journal article" date="2020" name="Nucleic Acids Res.">
        <title>Gene fragmentation and RNA editing without borders: eccentric mitochondrial genomes of diplonemids.</title>
        <authorList>
            <person name="Kaur B."/>
            <person name="Zahonova K."/>
            <person name="Valach M."/>
            <person name="Faktorova D."/>
            <person name="Prokopchuk G."/>
            <person name="Burger G."/>
            <person name="Lukes J."/>
        </authorList>
    </citation>
    <scope>NUCLEOTIDE SEQUENCE</scope>
</reference>
<accession>A0A6G5ZU06</accession>
<keyword evidence="19" id="KW-0560">Oxidoreductase</keyword>
<evidence type="ECO:0000256" key="1">
    <source>
        <dbReference type="ARBA" id="ARBA00001935"/>
    </source>
</evidence>
<evidence type="ECO:0000259" key="18">
    <source>
        <dbReference type="PROSITE" id="PS50999"/>
    </source>
</evidence>
<dbReference type="PROSITE" id="PS50857">
    <property type="entry name" value="COX2_CUA"/>
    <property type="match status" value="1"/>
</dbReference>
<dbReference type="GO" id="GO:0005507">
    <property type="term" value="F:copper ion binding"/>
    <property type="evidence" value="ECO:0007669"/>
    <property type="project" value="InterPro"/>
</dbReference>
<dbReference type="InterPro" id="IPR008972">
    <property type="entry name" value="Cupredoxin"/>
</dbReference>
<dbReference type="InterPro" id="IPR011759">
    <property type="entry name" value="Cyt_c_oxidase_su2_TM_dom"/>
</dbReference>
<evidence type="ECO:0000256" key="5">
    <source>
        <dbReference type="ARBA" id="ARBA00022448"/>
    </source>
</evidence>
<comment type="cofactor">
    <cofactor evidence="1">
        <name>Cu cation</name>
        <dbReference type="ChEBI" id="CHEBI:23378"/>
    </cofactor>
</comment>
<dbReference type="Pfam" id="PF00116">
    <property type="entry name" value="COX2"/>
    <property type="match status" value="1"/>
</dbReference>
<evidence type="ECO:0000256" key="13">
    <source>
        <dbReference type="ARBA" id="ARBA00023136"/>
    </source>
</evidence>
<evidence type="ECO:0000256" key="11">
    <source>
        <dbReference type="ARBA" id="ARBA00022989"/>
    </source>
</evidence>
<evidence type="ECO:0000256" key="3">
    <source>
        <dbReference type="ARBA" id="ARBA00007866"/>
    </source>
</evidence>
<keyword evidence="10" id="KW-0249">Electron transport</keyword>
<dbReference type="EMBL" id="MN109404">
    <property type="protein sequence ID" value="QHQ98701.1"/>
    <property type="molecule type" value="mRNA"/>
</dbReference>
<name>A0A6G5ZU06_9EUGL</name>
<dbReference type="GO" id="GO:0016491">
    <property type="term" value="F:oxidoreductase activity"/>
    <property type="evidence" value="ECO:0007669"/>
    <property type="project" value="UniProtKB-KW"/>
</dbReference>
<geneLocation type="mitochondrion" evidence="19"/>
<keyword evidence="12" id="KW-0186">Copper</keyword>
<evidence type="ECO:0000256" key="8">
    <source>
        <dbReference type="ARBA" id="ARBA00022723"/>
    </source>
</evidence>